<organism evidence="2 3">
    <name type="scientific">Streptomyces aurantiacus</name>
    <dbReference type="NCBI Taxonomy" id="47760"/>
    <lineage>
        <taxon>Bacteria</taxon>
        <taxon>Bacillati</taxon>
        <taxon>Actinomycetota</taxon>
        <taxon>Actinomycetes</taxon>
        <taxon>Kitasatosporales</taxon>
        <taxon>Streptomycetaceae</taxon>
        <taxon>Streptomyces</taxon>
        <taxon>Streptomyces aurantiacus group</taxon>
    </lineage>
</organism>
<feature type="region of interest" description="Disordered" evidence="1">
    <location>
        <begin position="1"/>
        <end position="58"/>
    </location>
</feature>
<evidence type="ECO:0000256" key="1">
    <source>
        <dbReference type="SAM" id="MobiDB-lite"/>
    </source>
</evidence>
<protein>
    <submittedName>
        <fullName evidence="2">Uncharacterized protein</fullName>
    </submittedName>
</protein>
<evidence type="ECO:0000313" key="2">
    <source>
        <dbReference type="EMBL" id="BCL33216.1"/>
    </source>
</evidence>
<keyword evidence="3" id="KW-1185">Reference proteome</keyword>
<dbReference type="AlphaFoldDB" id="A0A7G1PGX6"/>
<gene>
    <name evidence="2" type="ORF">GCM10017557_80750</name>
</gene>
<accession>A0A7G1PGX6</accession>
<dbReference type="EMBL" id="AP023440">
    <property type="protein sequence ID" value="BCL33216.1"/>
    <property type="molecule type" value="Genomic_DNA"/>
</dbReference>
<feature type="compositionally biased region" description="Basic residues" evidence="1">
    <location>
        <begin position="1"/>
        <end position="19"/>
    </location>
</feature>
<proteinExistence type="predicted"/>
<sequence>MGRTPSHRLWPRPIPRRRPGTVCPQAPGAAGVFRSPGPDGAPGAAGRREPSSGLDSPHPVSRFVYFVTLIPSNSVDFGARQTNQSSGESLRL</sequence>
<name>A0A7G1PGX6_9ACTN</name>
<dbReference type="Proteomes" id="UP000516444">
    <property type="component" value="Chromosome"/>
</dbReference>
<reference evidence="2 3" key="1">
    <citation type="journal article" date="2014" name="Int. J. Syst. Evol. Microbiol.">
        <title>Complete genome sequence of Corynebacterium casei LMG S-19264T (=DSM 44701T), isolated from a smear-ripened cheese.</title>
        <authorList>
            <consortium name="US DOE Joint Genome Institute (JGI-PGF)"/>
            <person name="Walter F."/>
            <person name="Albersmeier A."/>
            <person name="Kalinowski J."/>
            <person name="Ruckert C."/>
        </authorList>
    </citation>
    <scope>NUCLEOTIDE SEQUENCE [LARGE SCALE GENOMIC DNA]</scope>
    <source>
        <strain evidence="2 3">JCM 4677</strain>
    </source>
</reference>
<dbReference type="KEGG" id="sgm:GCM10017557_80750"/>
<feature type="compositionally biased region" description="Low complexity" evidence="1">
    <location>
        <begin position="36"/>
        <end position="45"/>
    </location>
</feature>
<evidence type="ECO:0000313" key="3">
    <source>
        <dbReference type="Proteomes" id="UP000516444"/>
    </source>
</evidence>